<dbReference type="InterPro" id="IPR051541">
    <property type="entry name" value="PTS_SugarTrans_NitroReg"/>
</dbReference>
<dbReference type="InterPro" id="IPR002178">
    <property type="entry name" value="PTS_EIIA_type-2_dom"/>
</dbReference>
<dbReference type="EMBL" id="JMIR01000002">
    <property type="protein sequence ID" value="KEO84929.1"/>
    <property type="molecule type" value="Genomic_DNA"/>
</dbReference>
<dbReference type="PANTHER" id="PTHR47738:SF2">
    <property type="entry name" value="PTS SYSTEM FRUCTOSE-LIKE EIIA COMPONENT"/>
    <property type="match status" value="1"/>
</dbReference>
<dbReference type="Proteomes" id="UP000027931">
    <property type="component" value="Unassembled WGS sequence"/>
</dbReference>
<dbReference type="GO" id="GO:0016020">
    <property type="term" value="C:membrane"/>
    <property type="evidence" value="ECO:0007669"/>
    <property type="project" value="InterPro"/>
</dbReference>
<evidence type="ECO:0000256" key="3">
    <source>
        <dbReference type="ARBA" id="ARBA00022553"/>
    </source>
</evidence>
<dbReference type="AlphaFoldDB" id="A0A074LVC7"/>
<evidence type="ECO:0000256" key="5">
    <source>
        <dbReference type="ARBA" id="ARBA00022679"/>
    </source>
</evidence>
<keyword evidence="3" id="KW-0597">Phosphoprotein</keyword>
<evidence type="ECO:0000256" key="1">
    <source>
        <dbReference type="ARBA" id="ARBA00004496"/>
    </source>
</evidence>
<dbReference type="GO" id="GO:0008982">
    <property type="term" value="F:protein-N(PI)-phosphohistidine-sugar phosphotransferase activity"/>
    <property type="evidence" value="ECO:0007669"/>
    <property type="project" value="InterPro"/>
</dbReference>
<accession>A0A074LVC7</accession>
<keyword evidence="6" id="KW-0598">Phosphotransferase system</keyword>
<protein>
    <recommendedName>
        <fullName evidence="7">PTS EIIA type-2 domain-containing protein</fullName>
    </recommendedName>
</protein>
<dbReference type="RefSeq" id="WP_038084108.1">
    <property type="nucleotide sequence ID" value="NZ_JMIR01000002.1"/>
</dbReference>
<gene>
    <name evidence="8" type="ORF">EL26_02665</name>
</gene>
<sequence>MKLTDLVPPELIELHLQGTTKADVLQELVRVLDKSGDLNDAEGCLQALHEREAIGSTGIGFGVAIPHGKTDAVKTPRVAFGMHKSGVDWHSLDGLPANLVFLIAVPETATDREHLKIIQTLSRTVIREDFRSALLQASSKQDVLNLLGTIE</sequence>
<keyword evidence="9" id="KW-1185">Reference proteome</keyword>
<feature type="domain" description="PTS EIIA type-2" evidence="7">
    <location>
        <begin position="5"/>
        <end position="150"/>
    </location>
</feature>
<dbReference type="PROSITE" id="PS51094">
    <property type="entry name" value="PTS_EIIA_TYPE_2"/>
    <property type="match status" value="1"/>
</dbReference>
<proteinExistence type="predicted"/>
<keyword evidence="2" id="KW-0813">Transport</keyword>
<dbReference type="NCBIfam" id="TIGR00848">
    <property type="entry name" value="fruA"/>
    <property type="match status" value="1"/>
</dbReference>
<dbReference type="Pfam" id="PF00359">
    <property type="entry name" value="PTS_EIIA_2"/>
    <property type="match status" value="1"/>
</dbReference>
<dbReference type="GO" id="GO:0009401">
    <property type="term" value="P:phosphoenolpyruvate-dependent sugar phosphotransferase system"/>
    <property type="evidence" value="ECO:0007669"/>
    <property type="project" value="UniProtKB-KW"/>
</dbReference>
<name>A0A074LVC7_9BACL</name>
<comment type="subcellular location">
    <subcellularLocation>
        <location evidence="1">Cytoplasm</location>
    </subcellularLocation>
</comment>
<reference evidence="8 9" key="1">
    <citation type="journal article" date="2013" name="Int. J. Syst. Evol. Microbiol.">
        <title>Tumebacillus flagellatus sp. nov., an alpha-amylase/pullulanase-producing bacterium isolated from cassava wastewater.</title>
        <authorList>
            <person name="Wang Q."/>
            <person name="Xie N."/>
            <person name="Qin Y."/>
            <person name="Shen N."/>
            <person name="Zhu J."/>
            <person name="Mi H."/>
            <person name="Huang R."/>
        </authorList>
    </citation>
    <scope>NUCLEOTIDE SEQUENCE [LARGE SCALE GENOMIC DNA]</scope>
    <source>
        <strain evidence="8 9">GST4</strain>
    </source>
</reference>
<dbReference type="FunFam" id="3.40.930.10:FF:000009">
    <property type="entry name" value="PTS system, fructose specific IIABC component"/>
    <property type="match status" value="1"/>
</dbReference>
<dbReference type="SUPFAM" id="SSF55804">
    <property type="entry name" value="Phoshotransferase/anion transport protein"/>
    <property type="match status" value="1"/>
</dbReference>
<evidence type="ECO:0000256" key="2">
    <source>
        <dbReference type="ARBA" id="ARBA00022448"/>
    </source>
</evidence>
<evidence type="ECO:0000313" key="9">
    <source>
        <dbReference type="Proteomes" id="UP000027931"/>
    </source>
</evidence>
<evidence type="ECO:0000256" key="4">
    <source>
        <dbReference type="ARBA" id="ARBA00022597"/>
    </source>
</evidence>
<dbReference type="CDD" id="cd00211">
    <property type="entry name" value="PTS_IIA_fru"/>
    <property type="match status" value="1"/>
</dbReference>
<dbReference type="GO" id="GO:0005737">
    <property type="term" value="C:cytoplasm"/>
    <property type="evidence" value="ECO:0007669"/>
    <property type="project" value="UniProtKB-SubCell"/>
</dbReference>
<organism evidence="8 9">
    <name type="scientific">Tumebacillus flagellatus</name>
    <dbReference type="NCBI Taxonomy" id="1157490"/>
    <lineage>
        <taxon>Bacteria</taxon>
        <taxon>Bacillati</taxon>
        <taxon>Bacillota</taxon>
        <taxon>Bacilli</taxon>
        <taxon>Bacillales</taxon>
        <taxon>Alicyclobacillaceae</taxon>
        <taxon>Tumebacillus</taxon>
    </lineage>
</organism>
<dbReference type="InterPro" id="IPR016152">
    <property type="entry name" value="PTrfase/Anion_transptr"/>
</dbReference>
<comment type="caution">
    <text evidence="8">The sequence shown here is derived from an EMBL/GenBank/DDBJ whole genome shotgun (WGS) entry which is preliminary data.</text>
</comment>
<dbReference type="PANTHER" id="PTHR47738">
    <property type="entry name" value="PTS SYSTEM FRUCTOSE-LIKE EIIA COMPONENT-RELATED"/>
    <property type="match status" value="1"/>
</dbReference>
<dbReference type="eggNOG" id="COG1762">
    <property type="taxonomic scope" value="Bacteria"/>
</dbReference>
<evidence type="ECO:0000313" key="8">
    <source>
        <dbReference type="EMBL" id="KEO84929.1"/>
    </source>
</evidence>
<dbReference type="PROSITE" id="PS00372">
    <property type="entry name" value="PTS_EIIA_TYPE_2_HIS"/>
    <property type="match status" value="1"/>
</dbReference>
<dbReference type="STRING" id="1157490.EL26_02665"/>
<keyword evidence="4" id="KW-0762">Sugar transport</keyword>
<evidence type="ECO:0000259" key="7">
    <source>
        <dbReference type="PROSITE" id="PS51094"/>
    </source>
</evidence>
<dbReference type="Gene3D" id="3.40.930.10">
    <property type="entry name" value="Mannitol-specific EII, Chain A"/>
    <property type="match status" value="1"/>
</dbReference>
<dbReference type="InterPro" id="IPR004715">
    <property type="entry name" value="PTS_IIA_fruc"/>
</dbReference>
<keyword evidence="5" id="KW-0808">Transferase</keyword>
<dbReference type="OrthoDB" id="95460at2"/>
<evidence type="ECO:0000256" key="6">
    <source>
        <dbReference type="ARBA" id="ARBA00022683"/>
    </source>
</evidence>